<name>A0A6J5P0Y6_9CAUD</name>
<organism evidence="1">
    <name type="scientific">uncultured Caudovirales phage</name>
    <dbReference type="NCBI Taxonomy" id="2100421"/>
    <lineage>
        <taxon>Viruses</taxon>
        <taxon>Duplodnaviria</taxon>
        <taxon>Heunggongvirae</taxon>
        <taxon>Uroviricota</taxon>
        <taxon>Caudoviricetes</taxon>
        <taxon>Peduoviridae</taxon>
        <taxon>Maltschvirus</taxon>
        <taxon>Maltschvirus maltsch</taxon>
    </lineage>
</organism>
<keyword evidence="1" id="KW-0489">Methyltransferase</keyword>
<protein>
    <submittedName>
        <fullName evidence="1">Methyltransferase domain containing protein</fullName>
    </submittedName>
</protein>
<dbReference type="GO" id="GO:0032259">
    <property type="term" value="P:methylation"/>
    <property type="evidence" value="ECO:0007669"/>
    <property type="project" value="UniProtKB-KW"/>
</dbReference>
<dbReference type="Pfam" id="PF13578">
    <property type="entry name" value="Methyltransf_24"/>
    <property type="match status" value="1"/>
</dbReference>
<dbReference type="GO" id="GO:0008168">
    <property type="term" value="F:methyltransferase activity"/>
    <property type="evidence" value="ECO:0007669"/>
    <property type="project" value="UniProtKB-KW"/>
</dbReference>
<dbReference type="Gene3D" id="3.40.50.150">
    <property type="entry name" value="Vaccinia Virus protein VP39"/>
    <property type="match status" value="1"/>
</dbReference>
<dbReference type="PANTHER" id="PTHR37909">
    <property type="entry name" value="S-ADENOSYL-L-METHIONINE-DEPENDENT METHYLTRANSFERASES SUPERFAMILY PROTEIN"/>
    <property type="match status" value="1"/>
</dbReference>
<reference evidence="1" key="1">
    <citation type="submission" date="2020-04" db="EMBL/GenBank/DDBJ databases">
        <authorList>
            <person name="Chiriac C."/>
            <person name="Salcher M."/>
            <person name="Ghai R."/>
            <person name="Kavagutti S V."/>
        </authorList>
    </citation>
    <scope>NUCLEOTIDE SEQUENCE</scope>
</reference>
<accession>A0A6J5P0Y6</accession>
<dbReference type="PANTHER" id="PTHR37909:SF1">
    <property type="entry name" value="S-ADENOSYL-L-METHIONINE-DEPENDENT METHYLTRANSFERASES SUPERFAMILY PROTEIN"/>
    <property type="match status" value="1"/>
</dbReference>
<sequence>MNFVDFKKKYCEGTPMVTNLEPKIQGWNSRSVALKQAIEQASPESIVEVGSWLGASALFMAEQSKAQIICVDTFLGSNEVLWRNGDVKDVTKNFSQVYDQFCANITYSNANSQISPLPMTSSAAAELFMKEKVKVDMVYIDAGHREREVYADLQDWWPLTNKVLVGDDYNASWKGVISAANRFASENNLDLKVTDSKFLLFR</sequence>
<proteinExistence type="predicted"/>
<keyword evidence="1" id="KW-0808">Transferase</keyword>
<dbReference type="EMBL" id="LR796766">
    <property type="protein sequence ID" value="CAB4164742.1"/>
    <property type="molecule type" value="Genomic_DNA"/>
</dbReference>
<evidence type="ECO:0000313" key="1">
    <source>
        <dbReference type="EMBL" id="CAB4164742.1"/>
    </source>
</evidence>
<dbReference type="SUPFAM" id="SSF53335">
    <property type="entry name" value="S-adenosyl-L-methionine-dependent methyltransferases"/>
    <property type="match status" value="1"/>
</dbReference>
<dbReference type="InterPro" id="IPR029063">
    <property type="entry name" value="SAM-dependent_MTases_sf"/>
</dbReference>
<gene>
    <name evidence="1" type="ORF">UFOVP828_98</name>
</gene>